<keyword evidence="2" id="KW-0472">Membrane</keyword>
<name>A0A245ZGD2_9SPHN</name>
<feature type="transmembrane region" description="Helical" evidence="2">
    <location>
        <begin position="176"/>
        <end position="195"/>
    </location>
</feature>
<evidence type="ECO:0000256" key="3">
    <source>
        <dbReference type="SAM" id="SignalP"/>
    </source>
</evidence>
<gene>
    <name evidence="4" type="ORF">SPDO_26350</name>
</gene>
<comment type="caution">
    <text evidence="4">The sequence shown here is derived from an EMBL/GenBank/DDBJ whole genome shotgun (WGS) entry which is preliminary data.</text>
</comment>
<keyword evidence="5" id="KW-1185">Reference proteome</keyword>
<protein>
    <recommendedName>
        <fullName evidence="6">Agglutinin receptor</fullName>
    </recommendedName>
</protein>
<accession>A0A245ZGD2</accession>
<feature type="compositionally biased region" description="Pro residues" evidence="1">
    <location>
        <begin position="98"/>
        <end position="116"/>
    </location>
</feature>
<keyword evidence="2" id="KW-0812">Transmembrane</keyword>
<dbReference type="RefSeq" id="WP_143559656.1">
    <property type="nucleotide sequence ID" value="NZ_NBBI01000005.1"/>
</dbReference>
<keyword evidence="3" id="KW-0732">Signal</keyword>
<evidence type="ECO:0000256" key="2">
    <source>
        <dbReference type="SAM" id="Phobius"/>
    </source>
</evidence>
<dbReference type="EMBL" id="NBBI01000005">
    <property type="protein sequence ID" value="OWK28800.1"/>
    <property type="molecule type" value="Genomic_DNA"/>
</dbReference>
<feature type="signal peptide" evidence="3">
    <location>
        <begin position="1"/>
        <end position="24"/>
    </location>
</feature>
<feature type="region of interest" description="Disordered" evidence="1">
    <location>
        <begin position="36"/>
        <end position="145"/>
    </location>
</feature>
<dbReference type="OrthoDB" id="7499632at2"/>
<evidence type="ECO:0000313" key="5">
    <source>
        <dbReference type="Proteomes" id="UP000197290"/>
    </source>
</evidence>
<feature type="compositionally biased region" description="Low complexity" evidence="1">
    <location>
        <begin position="117"/>
        <end position="128"/>
    </location>
</feature>
<keyword evidence="2" id="KW-1133">Transmembrane helix</keyword>
<feature type="chain" id="PRO_5012331578" description="Agglutinin receptor" evidence="3">
    <location>
        <begin position="25"/>
        <end position="419"/>
    </location>
</feature>
<evidence type="ECO:0008006" key="6">
    <source>
        <dbReference type="Google" id="ProtNLM"/>
    </source>
</evidence>
<feature type="compositionally biased region" description="Low complexity" evidence="1">
    <location>
        <begin position="136"/>
        <end position="145"/>
    </location>
</feature>
<evidence type="ECO:0000256" key="1">
    <source>
        <dbReference type="SAM" id="MobiDB-lite"/>
    </source>
</evidence>
<evidence type="ECO:0000313" key="4">
    <source>
        <dbReference type="EMBL" id="OWK28800.1"/>
    </source>
</evidence>
<dbReference type="Proteomes" id="UP000197290">
    <property type="component" value="Unassembled WGS sequence"/>
</dbReference>
<proteinExistence type="predicted"/>
<dbReference type="NCBIfam" id="TIGR01167">
    <property type="entry name" value="LPXTG_anchor"/>
    <property type="match status" value="1"/>
</dbReference>
<organism evidence="4 5">
    <name type="scientific">Sphingomonas dokdonensis</name>
    <dbReference type="NCBI Taxonomy" id="344880"/>
    <lineage>
        <taxon>Bacteria</taxon>
        <taxon>Pseudomonadati</taxon>
        <taxon>Pseudomonadota</taxon>
        <taxon>Alphaproteobacteria</taxon>
        <taxon>Sphingomonadales</taxon>
        <taxon>Sphingomonadaceae</taxon>
        <taxon>Sphingomonas</taxon>
    </lineage>
</organism>
<feature type="compositionally biased region" description="Pro residues" evidence="1">
    <location>
        <begin position="52"/>
        <end position="75"/>
    </location>
</feature>
<dbReference type="AlphaFoldDB" id="A0A245ZGD2"/>
<sequence length="419" mass="42911">MSRVKMMRWAAGGAALCLAGMASAQVQAPTTIPGLEDYSLPDATPRALPTPAATPTPVATPTPAARPTPAAPPVLPSRNVAPRPTPTPTASPRAEPRTPTPRPTPAPSPTATPTPAPRSTAVPTAAPTGVSREDGAATSGPAAEAGPAGAVLDVGAAEMAPRSAAVVDRPAGERNWLWPVLIGLLVLAAIGWFLWRRRSDRLQALPAPVEEMPRSPEPITPAPETAEAVQAAPPAPAPVVTRPSAPADAPQFLNRAAHAPAASIALDVPVVSRAGLNMVTATADVTVVVRNTSDVVARGVLVDVRLTSAQPGQDAAIAALFAAQGRPAVPAFDLAPGETKRVRALATVPRDSLTVLQAGGRPMFVPVVAIRAVHAGGQTTSVHALGIERPGQAKLGPIWLDQPSRMFDTVGVRPHNGQW</sequence>
<reference evidence="4 5" key="1">
    <citation type="submission" date="2017-03" db="EMBL/GenBank/DDBJ databases">
        <title>Genome sequence of Sphingomonas dokdonensis DSM 21029.</title>
        <authorList>
            <person name="Poehlein A."/>
            <person name="Wuebbeler J.H."/>
            <person name="Steinbuechel A."/>
            <person name="Daniel R."/>
        </authorList>
    </citation>
    <scope>NUCLEOTIDE SEQUENCE [LARGE SCALE GENOMIC DNA]</scope>
    <source>
        <strain evidence="4 5">DSM 21029</strain>
    </source>
</reference>